<evidence type="ECO:0008006" key="4">
    <source>
        <dbReference type="Google" id="ProtNLM"/>
    </source>
</evidence>
<feature type="transmembrane region" description="Helical" evidence="1">
    <location>
        <begin position="231"/>
        <end position="249"/>
    </location>
</feature>
<feature type="transmembrane region" description="Helical" evidence="1">
    <location>
        <begin position="158"/>
        <end position="179"/>
    </location>
</feature>
<feature type="transmembrane region" description="Helical" evidence="1">
    <location>
        <begin position="208"/>
        <end position="226"/>
    </location>
</feature>
<dbReference type="RefSeq" id="WP_215618362.1">
    <property type="nucleotide sequence ID" value="NZ_JADOER010000008.1"/>
</dbReference>
<dbReference type="Proteomes" id="UP001196661">
    <property type="component" value="Unassembled WGS sequence"/>
</dbReference>
<feature type="transmembrane region" description="Helical" evidence="1">
    <location>
        <begin position="6"/>
        <end position="21"/>
    </location>
</feature>
<keyword evidence="1" id="KW-1133">Transmembrane helix</keyword>
<feature type="transmembrane region" description="Helical" evidence="1">
    <location>
        <begin position="356"/>
        <end position="374"/>
    </location>
</feature>
<keyword evidence="1" id="KW-0812">Transmembrane</keyword>
<organism evidence="2 3">
    <name type="scientific">Leptothoe kymatousa TAU-MAC 1615</name>
    <dbReference type="NCBI Taxonomy" id="2364775"/>
    <lineage>
        <taxon>Bacteria</taxon>
        <taxon>Bacillati</taxon>
        <taxon>Cyanobacteriota</taxon>
        <taxon>Cyanophyceae</taxon>
        <taxon>Nodosilineales</taxon>
        <taxon>Cymatolegaceae</taxon>
        <taxon>Leptothoe</taxon>
        <taxon>Leptothoe kymatousa</taxon>
    </lineage>
</organism>
<sequence>MNIITFLWLFGWALRVVVLLLRGQYHSIFPPIVIHWLFCGLPLLFEVLVGPPAYVFRDGFKAATSDATTNIIYCIYVSLVPIFWWFLARTKASYHTKNILNFIPQNSNKSLRKLGIMFCFFIIALPVIFCFFSPRPELYFSYAASAQKLFESDAERNFHRFIGLSSSLSALGFAGFLALRKGRLNPSVFLFLSPFIFSAIWLNGKRNIVAVYLVTILFVGIVKRYLKGRQIIAMFLIATIIMSVFSYNYKSAIRGKDLESVGQAALYQDFREDYGRDDVIKTAIFAELNPETLNVLEHRGQTFLLYVGGFLVPRSMWENKPLPFPRYMVSAARLKPIKLWPYGITTSILAESIANFSWIGFLVGPMILALVCRLGDSTDNAFIVVLTTLLACLLNVLHPLPYIPLLALWFTLTSIKIRAKRKYKRRLKRYYSWLSKSPTNLSN</sequence>
<gene>
    <name evidence="2" type="ORF">IXB28_09640</name>
</gene>
<evidence type="ECO:0000256" key="1">
    <source>
        <dbReference type="SAM" id="Phobius"/>
    </source>
</evidence>
<evidence type="ECO:0000313" key="3">
    <source>
        <dbReference type="Proteomes" id="UP001196661"/>
    </source>
</evidence>
<feature type="transmembrane region" description="Helical" evidence="1">
    <location>
        <begin position="33"/>
        <end position="55"/>
    </location>
</feature>
<name>A0ABS5Y3R7_9CYAN</name>
<dbReference type="EMBL" id="JADOER010000008">
    <property type="protein sequence ID" value="MBT9312467.1"/>
    <property type="molecule type" value="Genomic_DNA"/>
</dbReference>
<feature type="transmembrane region" description="Helical" evidence="1">
    <location>
        <begin position="186"/>
        <end position="202"/>
    </location>
</feature>
<keyword evidence="1" id="KW-0472">Membrane</keyword>
<keyword evidence="3" id="KW-1185">Reference proteome</keyword>
<comment type="caution">
    <text evidence="2">The sequence shown here is derived from an EMBL/GenBank/DDBJ whole genome shotgun (WGS) entry which is preliminary data.</text>
</comment>
<protein>
    <recommendedName>
        <fullName evidence="4">Oligosaccharide repeat unit polymerase</fullName>
    </recommendedName>
</protein>
<reference evidence="2 3" key="1">
    <citation type="journal article" date="2021" name="Mar. Drugs">
        <title>Genome Reduction and Secondary Metabolism of the Marine Sponge-Associated Cyanobacterium Leptothoe.</title>
        <authorList>
            <person name="Konstantinou D."/>
            <person name="Popin R.V."/>
            <person name="Fewer D.P."/>
            <person name="Sivonen K."/>
            <person name="Gkelis S."/>
        </authorList>
    </citation>
    <scope>NUCLEOTIDE SEQUENCE [LARGE SCALE GENOMIC DNA]</scope>
    <source>
        <strain evidence="2 3">TAU-MAC 1615</strain>
    </source>
</reference>
<feature type="transmembrane region" description="Helical" evidence="1">
    <location>
        <begin position="67"/>
        <end position="87"/>
    </location>
</feature>
<feature type="transmembrane region" description="Helical" evidence="1">
    <location>
        <begin position="114"/>
        <end position="134"/>
    </location>
</feature>
<proteinExistence type="predicted"/>
<accession>A0ABS5Y3R7</accession>
<feature type="transmembrane region" description="Helical" evidence="1">
    <location>
        <begin position="403"/>
        <end position="419"/>
    </location>
</feature>
<feature type="transmembrane region" description="Helical" evidence="1">
    <location>
        <begin position="381"/>
        <end position="397"/>
    </location>
</feature>
<evidence type="ECO:0000313" key="2">
    <source>
        <dbReference type="EMBL" id="MBT9312467.1"/>
    </source>
</evidence>